<reference evidence="2" key="1">
    <citation type="submission" date="2015-06" db="EMBL/GenBank/DDBJ databases">
        <authorList>
            <person name="Radhakrishnan Rajesh"/>
            <person name="Underwood Anthony"/>
            <person name="Al-Shahib Ali"/>
        </authorList>
    </citation>
    <scope>NUCLEOTIDE SEQUENCE [LARGE SCALE GENOMIC DNA]</scope>
    <source>
        <strain evidence="2">P19_London_7_VIM_2_05_10</strain>
    </source>
</reference>
<dbReference type="EMBL" id="CVVU01000245">
    <property type="protein sequence ID" value="CRP82848.1"/>
    <property type="molecule type" value="Genomic_DNA"/>
</dbReference>
<dbReference type="Proteomes" id="UP000045039">
    <property type="component" value="Unassembled WGS sequence"/>
</dbReference>
<name>A0A9P1VZ07_PSEAI</name>
<evidence type="ECO:0000313" key="1">
    <source>
        <dbReference type="EMBL" id="CRP82848.1"/>
    </source>
</evidence>
<evidence type="ECO:0000313" key="2">
    <source>
        <dbReference type="Proteomes" id="UP000045039"/>
    </source>
</evidence>
<accession>A0A9P1VZ07</accession>
<sequence length="163" mass="17638">MTEKQARATDIVPPEDMKWLRRFAEICEDSDAGGHDLPKTAVKRLEKIGALRSCGFGRHETTEFGDWLLAADPAQAGQVPEGYALIPTRLLLDKGIIESIAYHCGDGGGSYGEYQDGILFVGEITDDEGRQVHGLHLACAECEEEGYTPLVEFAAAPAQGCGR</sequence>
<dbReference type="GeneID" id="42591665"/>
<dbReference type="AlphaFoldDB" id="A0A9P1VZ07"/>
<protein>
    <submittedName>
        <fullName evidence="1">Uncharacterized protein</fullName>
    </submittedName>
</protein>
<gene>
    <name evidence="1" type="ORF">PAERUG_P19_London_7_VIM_2_05_10_05702</name>
</gene>
<dbReference type="RefSeq" id="WP_003149196.1">
    <property type="nucleotide sequence ID" value="NZ_CAADLS010000314.1"/>
</dbReference>
<proteinExistence type="predicted"/>
<comment type="caution">
    <text evidence="1">The sequence shown here is derived from an EMBL/GenBank/DDBJ whole genome shotgun (WGS) entry which is preliminary data.</text>
</comment>
<organism evidence="1 2">
    <name type="scientific">Pseudomonas aeruginosa</name>
    <dbReference type="NCBI Taxonomy" id="287"/>
    <lineage>
        <taxon>Bacteria</taxon>
        <taxon>Pseudomonadati</taxon>
        <taxon>Pseudomonadota</taxon>
        <taxon>Gammaproteobacteria</taxon>
        <taxon>Pseudomonadales</taxon>
        <taxon>Pseudomonadaceae</taxon>
        <taxon>Pseudomonas</taxon>
    </lineage>
</organism>